<keyword evidence="2" id="KW-1185">Reference proteome</keyword>
<comment type="caution">
    <text evidence="1">The sequence shown here is derived from an EMBL/GenBank/DDBJ whole genome shotgun (WGS) entry which is preliminary data.</text>
</comment>
<dbReference type="EMBL" id="BAABBN010000012">
    <property type="protein sequence ID" value="GAA3937664.1"/>
    <property type="molecule type" value="Genomic_DNA"/>
</dbReference>
<dbReference type="Proteomes" id="UP001501565">
    <property type="component" value="Unassembled WGS sequence"/>
</dbReference>
<sequence>MSDGERIVFKNLSHDRSFLNLFVSFESVSFEYDSFYVVSAVQYRLYRLTLTEKRKVG</sequence>
<evidence type="ECO:0000313" key="2">
    <source>
        <dbReference type="Proteomes" id="UP001501565"/>
    </source>
</evidence>
<organism evidence="1 2">
    <name type="scientific">Litoribacillus peritrichatus</name>
    <dbReference type="NCBI Taxonomy" id="718191"/>
    <lineage>
        <taxon>Bacteria</taxon>
        <taxon>Pseudomonadati</taxon>
        <taxon>Pseudomonadota</taxon>
        <taxon>Gammaproteobacteria</taxon>
        <taxon>Oceanospirillales</taxon>
        <taxon>Oceanospirillaceae</taxon>
        <taxon>Litoribacillus</taxon>
    </lineage>
</organism>
<name>A0ABP7N5T0_9GAMM</name>
<evidence type="ECO:0000313" key="1">
    <source>
        <dbReference type="EMBL" id="GAA3937664.1"/>
    </source>
</evidence>
<reference evidence="2" key="1">
    <citation type="journal article" date="2019" name="Int. J. Syst. Evol. Microbiol.">
        <title>The Global Catalogue of Microorganisms (GCM) 10K type strain sequencing project: providing services to taxonomists for standard genome sequencing and annotation.</title>
        <authorList>
            <consortium name="The Broad Institute Genomics Platform"/>
            <consortium name="The Broad Institute Genome Sequencing Center for Infectious Disease"/>
            <person name="Wu L."/>
            <person name="Ma J."/>
        </authorList>
    </citation>
    <scope>NUCLEOTIDE SEQUENCE [LARGE SCALE GENOMIC DNA]</scope>
    <source>
        <strain evidence="2">JCM 17551</strain>
    </source>
</reference>
<accession>A0ABP7N5T0</accession>
<gene>
    <name evidence="1" type="ORF">GCM10022277_37500</name>
</gene>
<proteinExistence type="predicted"/>
<protein>
    <submittedName>
        <fullName evidence="1">Uncharacterized protein</fullName>
    </submittedName>
</protein>